<proteinExistence type="predicted"/>
<evidence type="ECO:0000256" key="1">
    <source>
        <dbReference type="SAM" id="MobiDB-lite"/>
    </source>
</evidence>
<dbReference type="InterPro" id="IPR044822">
    <property type="entry name" value="Myb_DNA-bind_4"/>
</dbReference>
<accession>A0A7R9EQM2</accession>
<feature type="domain" description="Myb/SANT-like DNA-binding" evidence="2">
    <location>
        <begin position="6"/>
        <end position="73"/>
    </location>
</feature>
<dbReference type="Gene3D" id="1.10.10.60">
    <property type="entry name" value="Homeodomain-like"/>
    <property type="match status" value="1"/>
</dbReference>
<sequence>MKLLKLFRDPRCKQKDLWSKVSKNMRQNGVDVTANMCDRKWRNLKQAFKSNYYKTLKCPSTVIKWVFYDDMLKILDPKKYKPGQRKSCTIPLLSASKNNQALPKTIVLSSKLGENHFVFPFEQNVNQQTENNVNSSSPLINNMNIVKSEKQDDSYQQVLICDDGYFVNDDSIVYQVEGSEAVNCVVDPISGQLADNSTSQTEEIPVWFQNFIEQYRNDEDNKLAAMKKMHSELMEIKIKNPYVKKSPDQNLYGDWKSGEEVDERGSLEKTEKKMDAVRKASRRGVTGGPQMKKKCI</sequence>
<dbReference type="AlphaFoldDB" id="A0A7R9EQM2"/>
<organism evidence="3">
    <name type="scientific">Timema bartmani</name>
    <dbReference type="NCBI Taxonomy" id="61472"/>
    <lineage>
        <taxon>Eukaryota</taxon>
        <taxon>Metazoa</taxon>
        <taxon>Ecdysozoa</taxon>
        <taxon>Arthropoda</taxon>
        <taxon>Hexapoda</taxon>
        <taxon>Insecta</taxon>
        <taxon>Pterygota</taxon>
        <taxon>Neoptera</taxon>
        <taxon>Polyneoptera</taxon>
        <taxon>Phasmatodea</taxon>
        <taxon>Timematodea</taxon>
        <taxon>Timematoidea</taxon>
        <taxon>Timematidae</taxon>
        <taxon>Timema</taxon>
    </lineage>
</organism>
<feature type="region of interest" description="Disordered" evidence="1">
    <location>
        <begin position="253"/>
        <end position="296"/>
    </location>
</feature>
<feature type="compositionally biased region" description="Basic and acidic residues" evidence="1">
    <location>
        <begin position="256"/>
        <end position="278"/>
    </location>
</feature>
<reference evidence="3" key="1">
    <citation type="submission" date="2020-11" db="EMBL/GenBank/DDBJ databases">
        <authorList>
            <person name="Tran Van P."/>
        </authorList>
    </citation>
    <scope>NUCLEOTIDE SEQUENCE</scope>
</reference>
<dbReference type="Pfam" id="PF13837">
    <property type="entry name" value="Myb_DNA-bind_4"/>
    <property type="match status" value="1"/>
</dbReference>
<evidence type="ECO:0000313" key="3">
    <source>
        <dbReference type="EMBL" id="CAD7439614.1"/>
    </source>
</evidence>
<protein>
    <recommendedName>
        <fullName evidence="2">Myb/SANT-like DNA-binding domain-containing protein</fullName>
    </recommendedName>
</protein>
<gene>
    <name evidence="3" type="ORF">TBIB3V08_LOCUS2168</name>
</gene>
<name>A0A7R9EQM2_9NEOP</name>
<evidence type="ECO:0000259" key="2">
    <source>
        <dbReference type="Pfam" id="PF13837"/>
    </source>
</evidence>
<dbReference type="EMBL" id="OD564738">
    <property type="protein sequence ID" value="CAD7439614.1"/>
    <property type="molecule type" value="Genomic_DNA"/>
</dbReference>